<evidence type="ECO:0000313" key="2">
    <source>
        <dbReference type="Proteomes" id="UP000479710"/>
    </source>
</evidence>
<proteinExistence type="predicted"/>
<protein>
    <submittedName>
        <fullName evidence="1">Uncharacterized protein</fullName>
    </submittedName>
</protein>
<dbReference type="AlphaFoldDB" id="A0A6G1CYJ4"/>
<gene>
    <name evidence="1" type="ORF">E2562_007311</name>
</gene>
<comment type="caution">
    <text evidence="1">The sequence shown here is derived from an EMBL/GenBank/DDBJ whole genome shotgun (WGS) entry which is preliminary data.</text>
</comment>
<organism evidence="1 2">
    <name type="scientific">Oryza meyeriana var. granulata</name>
    <dbReference type="NCBI Taxonomy" id="110450"/>
    <lineage>
        <taxon>Eukaryota</taxon>
        <taxon>Viridiplantae</taxon>
        <taxon>Streptophyta</taxon>
        <taxon>Embryophyta</taxon>
        <taxon>Tracheophyta</taxon>
        <taxon>Spermatophyta</taxon>
        <taxon>Magnoliopsida</taxon>
        <taxon>Liliopsida</taxon>
        <taxon>Poales</taxon>
        <taxon>Poaceae</taxon>
        <taxon>BOP clade</taxon>
        <taxon>Oryzoideae</taxon>
        <taxon>Oryzeae</taxon>
        <taxon>Oryzinae</taxon>
        <taxon>Oryza</taxon>
        <taxon>Oryza meyeriana</taxon>
    </lineage>
</organism>
<keyword evidence="2" id="KW-1185">Reference proteome</keyword>
<sequence>MTSSSSPSSSSPIRLFFCFKSMHQRRGFPQHATAVAHLGGDGVLARSSLGKRDGTSPAEVEYRGGASAAEARLAVGGGMRGDGS</sequence>
<name>A0A6G1CYJ4_9ORYZ</name>
<dbReference type="EMBL" id="SPHZ02000007">
    <property type="protein sequence ID" value="KAF0905508.1"/>
    <property type="molecule type" value="Genomic_DNA"/>
</dbReference>
<reference evidence="1 2" key="1">
    <citation type="submission" date="2019-11" db="EMBL/GenBank/DDBJ databases">
        <title>Whole genome sequence of Oryza granulata.</title>
        <authorList>
            <person name="Li W."/>
        </authorList>
    </citation>
    <scope>NUCLEOTIDE SEQUENCE [LARGE SCALE GENOMIC DNA]</scope>
    <source>
        <strain evidence="2">cv. Menghai</strain>
        <tissue evidence="1">Leaf</tissue>
    </source>
</reference>
<dbReference type="Proteomes" id="UP000479710">
    <property type="component" value="Unassembled WGS sequence"/>
</dbReference>
<evidence type="ECO:0000313" key="1">
    <source>
        <dbReference type="EMBL" id="KAF0905508.1"/>
    </source>
</evidence>
<accession>A0A6G1CYJ4</accession>